<proteinExistence type="predicted"/>
<sequence>MTDSSLLKENEFSFEVMQSSVSPFKTRLQGMPQQLLLCVLTIRKGTTITS</sequence>
<evidence type="ECO:0000313" key="1">
    <source>
        <dbReference type="EMBL" id="GAC06723.1"/>
    </source>
</evidence>
<protein>
    <submittedName>
        <fullName evidence="1">Uncharacterized protein</fullName>
    </submittedName>
</protein>
<accession>A0ABQ0IBT2</accession>
<keyword evidence="2" id="KW-1185">Reference proteome</keyword>
<dbReference type="EMBL" id="BAEK01000071">
    <property type="protein sequence ID" value="GAC06723.1"/>
    <property type="molecule type" value="Genomic_DNA"/>
</dbReference>
<evidence type="ECO:0000313" key="2">
    <source>
        <dbReference type="Proteomes" id="UP000008372"/>
    </source>
</evidence>
<reference evidence="1 2" key="1">
    <citation type="journal article" date="2014" name="Environ. Microbiol.">
        <title>Comparative genomics of the marine bacterial genus Glaciecola reveals the high degree of genomic diversity and genomic characteristic for cold adaptation.</title>
        <authorList>
            <person name="Qin Q.L."/>
            <person name="Xie B.B."/>
            <person name="Yu Y."/>
            <person name="Shu Y.L."/>
            <person name="Rong J.C."/>
            <person name="Zhang Y.J."/>
            <person name="Zhao D.L."/>
            <person name="Chen X.L."/>
            <person name="Zhang X.Y."/>
            <person name="Chen B."/>
            <person name="Zhou B.C."/>
            <person name="Zhang Y.Z."/>
        </authorList>
    </citation>
    <scope>NUCLEOTIDE SEQUENCE [LARGE SCALE GENOMIC DNA]</scope>
    <source>
        <strain evidence="1 2">NO2</strain>
    </source>
</reference>
<comment type="caution">
    <text evidence="1">The sequence shown here is derived from an EMBL/GenBank/DDBJ whole genome shotgun (WGS) entry which is preliminary data.</text>
</comment>
<name>A0ABQ0IBT2_9ALTE</name>
<dbReference type="Proteomes" id="UP000008372">
    <property type="component" value="Unassembled WGS sequence"/>
</dbReference>
<organism evidence="1 2">
    <name type="scientific">Paraglaciecola agarilytica NO2</name>
    <dbReference type="NCBI Taxonomy" id="1125747"/>
    <lineage>
        <taxon>Bacteria</taxon>
        <taxon>Pseudomonadati</taxon>
        <taxon>Pseudomonadota</taxon>
        <taxon>Gammaproteobacteria</taxon>
        <taxon>Alteromonadales</taxon>
        <taxon>Alteromonadaceae</taxon>
        <taxon>Paraglaciecola</taxon>
    </lineage>
</organism>
<gene>
    <name evidence="1" type="ORF">GAGA_3890</name>
</gene>